<evidence type="ECO:0000313" key="1">
    <source>
        <dbReference type="EMBL" id="EKC37425.1"/>
    </source>
</evidence>
<dbReference type="EMBL" id="JH816864">
    <property type="protein sequence ID" value="EKC37425.1"/>
    <property type="molecule type" value="Genomic_DNA"/>
</dbReference>
<protein>
    <submittedName>
        <fullName evidence="1">Uncharacterized protein</fullName>
    </submittedName>
</protein>
<accession>K1R8C7</accession>
<dbReference type="InParanoid" id="K1R8C7"/>
<dbReference type="HOGENOM" id="CLU_1779235_0_0_1"/>
<sequence>MKKIKSPLYAFVNGNILFTQSLLETLVSVLHSDLYQNGTVLVVGRRTNVLNVTRETAIDLKNLMNAAVKNDSVITFTGLDYLITSRTFPWQDMPEVVIGRVGFDNLVEESKKRKIAIIGATKTLLAVQQITRQATKTTQRLNYQSD</sequence>
<name>K1R8C7_MAGGI</name>
<reference evidence="1" key="1">
    <citation type="journal article" date="2012" name="Nature">
        <title>The oyster genome reveals stress adaptation and complexity of shell formation.</title>
        <authorList>
            <person name="Zhang G."/>
            <person name="Fang X."/>
            <person name="Guo X."/>
            <person name="Li L."/>
            <person name="Luo R."/>
            <person name="Xu F."/>
            <person name="Yang P."/>
            <person name="Zhang L."/>
            <person name="Wang X."/>
            <person name="Qi H."/>
            <person name="Xiong Z."/>
            <person name="Que H."/>
            <person name="Xie Y."/>
            <person name="Holland P.W."/>
            <person name="Paps J."/>
            <person name="Zhu Y."/>
            <person name="Wu F."/>
            <person name="Chen Y."/>
            <person name="Wang J."/>
            <person name="Peng C."/>
            <person name="Meng J."/>
            <person name="Yang L."/>
            <person name="Liu J."/>
            <person name="Wen B."/>
            <person name="Zhang N."/>
            <person name="Huang Z."/>
            <person name="Zhu Q."/>
            <person name="Feng Y."/>
            <person name="Mount A."/>
            <person name="Hedgecock D."/>
            <person name="Xu Z."/>
            <person name="Liu Y."/>
            <person name="Domazet-Loso T."/>
            <person name="Du Y."/>
            <person name="Sun X."/>
            <person name="Zhang S."/>
            <person name="Liu B."/>
            <person name="Cheng P."/>
            <person name="Jiang X."/>
            <person name="Li J."/>
            <person name="Fan D."/>
            <person name="Wang W."/>
            <person name="Fu W."/>
            <person name="Wang T."/>
            <person name="Wang B."/>
            <person name="Zhang J."/>
            <person name="Peng Z."/>
            <person name="Li Y."/>
            <person name="Li N."/>
            <person name="Wang J."/>
            <person name="Chen M."/>
            <person name="He Y."/>
            <person name="Tan F."/>
            <person name="Song X."/>
            <person name="Zheng Q."/>
            <person name="Huang R."/>
            <person name="Yang H."/>
            <person name="Du X."/>
            <person name="Chen L."/>
            <person name="Yang M."/>
            <person name="Gaffney P.M."/>
            <person name="Wang S."/>
            <person name="Luo L."/>
            <person name="She Z."/>
            <person name="Ming Y."/>
            <person name="Huang W."/>
            <person name="Zhang S."/>
            <person name="Huang B."/>
            <person name="Zhang Y."/>
            <person name="Qu T."/>
            <person name="Ni P."/>
            <person name="Miao G."/>
            <person name="Wang J."/>
            <person name="Wang Q."/>
            <person name="Steinberg C.E."/>
            <person name="Wang H."/>
            <person name="Li N."/>
            <person name="Qian L."/>
            <person name="Zhang G."/>
            <person name="Li Y."/>
            <person name="Yang H."/>
            <person name="Liu X."/>
            <person name="Wang J."/>
            <person name="Yin Y."/>
            <person name="Wang J."/>
        </authorList>
    </citation>
    <scope>NUCLEOTIDE SEQUENCE [LARGE SCALE GENOMIC DNA]</scope>
    <source>
        <strain evidence="1">05x7-T-G4-1.051#20</strain>
    </source>
</reference>
<organism evidence="1">
    <name type="scientific">Magallana gigas</name>
    <name type="common">Pacific oyster</name>
    <name type="synonym">Crassostrea gigas</name>
    <dbReference type="NCBI Taxonomy" id="29159"/>
    <lineage>
        <taxon>Eukaryota</taxon>
        <taxon>Metazoa</taxon>
        <taxon>Spiralia</taxon>
        <taxon>Lophotrochozoa</taxon>
        <taxon>Mollusca</taxon>
        <taxon>Bivalvia</taxon>
        <taxon>Autobranchia</taxon>
        <taxon>Pteriomorphia</taxon>
        <taxon>Ostreida</taxon>
        <taxon>Ostreoidea</taxon>
        <taxon>Ostreidae</taxon>
        <taxon>Magallana</taxon>
    </lineage>
</organism>
<dbReference type="AlphaFoldDB" id="K1R8C7"/>
<gene>
    <name evidence="1" type="ORF">CGI_10019323</name>
</gene>
<proteinExistence type="predicted"/>